<dbReference type="InterPro" id="IPR009010">
    <property type="entry name" value="Asp_de-COase-like_dom_sf"/>
</dbReference>
<dbReference type="PROSITE" id="PS51669">
    <property type="entry name" value="4FE4S_MOW_BIS_MGD"/>
    <property type="match status" value="1"/>
</dbReference>
<keyword evidence="4" id="KW-0479">Metal-binding</keyword>
<reference evidence="11" key="1">
    <citation type="submission" date="2015-10" db="EMBL/GenBank/DDBJ databases">
        <authorList>
            <person name="Luecker S."/>
            <person name="Luecker S."/>
        </authorList>
    </citation>
    <scope>NUCLEOTIDE SEQUENCE [LARGE SCALE GENOMIC DNA]</scope>
</reference>
<name>A0A0S4LXD3_9BACT</name>
<accession>A0A0S4LXD3</accession>
<evidence type="ECO:0000256" key="6">
    <source>
        <dbReference type="ARBA" id="ARBA00023002"/>
    </source>
</evidence>
<dbReference type="SUPFAM" id="SSF53706">
    <property type="entry name" value="Formate dehydrogenase/DMSO reductase, domains 1-3"/>
    <property type="match status" value="1"/>
</dbReference>
<dbReference type="Gene3D" id="3.40.228.10">
    <property type="entry name" value="Dimethylsulfoxide Reductase, domain 2"/>
    <property type="match status" value="1"/>
</dbReference>
<keyword evidence="5" id="KW-0732">Signal</keyword>
<keyword evidence="11" id="KW-1185">Reference proteome</keyword>
<evidence type="ECO:0000259" key="9">
    <source>
        <dbReference type="PROSITE" id="PS51669"/>
    </source>
</evidence>
<dbReference type="InterPro" id="IPR006656">
    <property type="entry name" value="Mopterin_OxRdtase"/>
</dbReference>
<dbReference type="InterPro" id="IPR006657">
    <property type="entry name" value="MoPterin_dinucl-bd_dom"/>
</dbReference>
<evidence type="ECO:0000256" key="2">
    <source>
        <dbReference type="ARBA" id="ARBA00022485"/>
    </source>
</evidence>
<comment type="similarity">
    <text evidence="1">Belongs to the prokaryotic molybdopterin-containing oxidoreductase family.</text>
</comment>
<dbReference type="GO" id="GO:0016491">
    <property type="term" value="F:oxidoreductase activity"/>
    <property type="evidence" value="ECO:0007669"/>
    <property type="project" value="UniProtKB-KW"/>
</dbReference>
<dbReference type="STRING" id="1742973.COMA2_80117"/>
<dbReference type="GO" id="GO:0046872">
    <property type="term" value="F:metal ion binding"/>
    <property type="evidence" value="ECO:0007669"/>
    <property type="project" value="UniProtKB-KW"/>
</dbReference>
<dbReference type="InterPro" id="IPR050612">
    <property type="entry name" value="Prok_Mopterin_Oxidored"/>
</dbReference>
<dbReference type="OrthoDB" id="9789030at2"/>
<dbReference type="Gene3D" id="3.30.2070.10">
    <property type="entry name" value="Formate dehydrogenase/DMSO reductase"/>
    <property type="match status" value="1"/>
</dbReference>
<dbReference type="Gene3D" id="2.40.40.20">
    <property type="match status" value="1"/>
</dbReference>
<dbReference type="EMBL" id="CZPZ01000035">
    <property type="protein sequence ID" value="CUS39666.1"/>
    <property type="molecule type" value="Genomic_DNA"/>
</dbReference>
<dbReference type="Gene3D" id="3.40.50.740">
    <property type="match status" value="1"/>
</dbReference>
<dbReference type="InterPro" id="IPR006963">
    <property type="entry name" value="Mopterin_OxRdtase_4Fe-4S_dom"/>
</dbReference>
<evidence type="ECO:0000256" key="7">
    <source>
        <dbReference type="ARBA" id="ARBA00023004"/>
    </source>
</evidence>
<evidence type="ECO:0000256" key="3">
    <source>
        <dbReference type="ARBA" id="ARBA00022505"/>
    </source>
</evidence>
<dbReference type="GO" id="GO:0043546">
    <property type="term" value="F:molybdopterin cofactor binding"/>
    <property type="evidence" value="ECO:0007669"/>
    <property type="project" value="InterPro"/>
</dbReference>
<keyword evidence="3" id="KW-0500">Molybdenum</keyword>
<sequence>MDLKRRTFLKTAALAALSSTLPGCERAAHRVVPYLLPDEEIVPGVADWYASVCRECSAGCGVIVRAMEGRAKKIEGNPDHPVNHGKLCARGQASLQGLYNPDRLRGPFQREGRRGERTFIPIEWEEGLRRCAQALQNRRVPPLMVTRPLSGTLAGLLSDFMDSLGGKLYFYAPDAELPLHAAWHESVGSDEAPFYDLAQTDYLLSFGAPFLEHWLSPVSMGIAYGHMRQGRSTVRGRYIHIGPRMSMTAANADQWLPIRSGMEGMLALGIGQLLLDTHRAKSAGKALDPFHRFYGSVRLDEVENATGLPREVIVRLAHDFASARAPLAIGGGTSCAQTNGTASLIAINGLNALVESLGRESVAHGIRYGDRPDRSIPWLTERRVFELVEKQEKAGAGPVLLLYGCNPLFTMPPSVPIKSLFERASFIVSFSSFLDESTETAELLLPDRDALESWGDHVPETTTPAIGLSQPVVTPLYDTRQIGDTILDVSRRLNLGHAQGPTFYDLLRERWKTFLADKPHEETPDWFDKAWVASLRQGGWWAEQSRSEPPLTFAPSRAFETANFSGGEREFPFVLHPYPSMAIGHGEGANRPWLQECPDTLTTVVWGSWVEVNPIAAKDLGIQQGDMVRVISPFGSLEAPAVLFPGIRPDVVAMPLGQGHSSYGRYAKNRGVNPIELLAPVLDNVTGTLAAGATRVRIERTGAKGRLVTLERPAMEQSDLIEIERQHGA</sequence>
<dbReference type="Proteomes" id="UP000198736">
    <property type="component" value="Unassembled WGS sequence"/>
</dbReference>
<proteinExistence type="inferred from homology"/>
<evidence type="ECO:0000256" key="4">
    <source>
        <dbReference type="ARBA" id="ARBA00022723"/>
    </source>
</evidence>
<dbReference type="Pfam" id="PF01568">
    <property type="entry name" value="Molydop_binding"/>
    <property type="match status" value="1"/>
</dbReference>
<dbReference type="SUPFAM" id="SSF50692">
    <property type="entry name" value="ADC-like"/>
    <property type="match status" value="1"/>
</dbReference>
<dbReference type="PROSITE" id="PS51318">
    <property type="entry name" value="TAT"/>
    <property type="match status" value="1"/>
</dbReference>
<evidence type="ECO:0000256" key="5">
    <source>
        <dbReference type="ARBA" id="ARBA00022729"/>
    </source>
</evidence>
<dbReference type="AlphaFoldDB" id="A0A0S4LXD3"/>
<dbReference type="InterPro" id="IPR006311">
    <property type="entry name" value="TAT_signal"/>
</dbReference>
<dbReference type="SMART" id="SM00926">
    <property type="entry name" value="Molybdop_Fe4S4"/>
    <property type="match status" value="1"/>
</dbReference>
<organism evidence="10 11">
    <name type="scientific">Candidatus Nitrospira nitrificans</name>
    <dbReference type="NCBI Taxonomy" id="1742973"/>
    <lineage>
        <taxon>Bacteria</taxon>
        <taxon>Pseudomonadati</taxon>
        <taxon>Nitrospirota</taxon>
        <taxon>Nitrospiria</taxon>
        <taxon>Nitrospirales</taxon>
        <taxon>Nitrospiraceae</taxon>
        <taxon>Nitrospira</taxon>
    </lineage>
</organism>
<feature type="domain" description="4Fe-4S Mo/W bis-MGD-type" evidence="9">
    <location>
        <begin position="46"/>
        <end position="102"/>
    </location>
</feature>
<evidence type="ECO:0000256" key="8">
    <source>
        <dbReference type="ARBA" id="ARBA00023014"/>
    </source>
</evidence>
<dbReference type="GO" id="GO:0051539">
    <property type="term" value="F:4 iron, 4 sulfur cluster binding"/>
    <property type="evidence" value="ECO:0007669"/>
    <property type="project" value="UniProtKB-KW"/>
</dbReference>
<keyword evidence="7" id="KW-0408">Iron</keyword>
<evidence type="ECO:0000313" key="11">
    <source>
        <dbReference type="Proteomes" id="UP000198736"/>
    </source>
</evidence>
<dbReference type="Pfam" id="PF04879">
    <property type="entry name" value="Molybdop_Fe4S4"/>
    <property type="match status" value="1"/>
</dbReference>
<evidence type="ECO:0000256" key="1">
    <source>
        <dbReference type="ARBA" id="ARBA00010312"/>
    </source>
</evidence>
<gene>
    <name evidence="10" type="ORF">COMA2_80117</name>
</gene>
<dbReference type="Pfam" id="PF00384">
    <property type="entry name" value="Molybdopterin"/>
    <property type="match status" value="1"/>
</dbReference>
<dbReference type="PANTHER" id="PTHR43742">
    <property type="entry name" value="TRIMETHYLAMINE-N-OXIDE REDUCTASE"/>
    <property type="match status" value="1"/>
</dbReference>
<protein>
    <submittedName>
        <fullName evidence="10">Putative Menaquinol oxidoreductase complex ACIII, molybdopterin-binding subunit ActB1</fullName>
    </submittedName>
</protein>
<keyword evidence="8" id="KW-0411">Iron-sulfur</keyword>
<keyword evidence="6" id="KW-0560">Oxidoreductase</keyword>
<dbReference type="Gene3D" id="2.20.25.90">
    <property type="entry name" value="ADC-like domains"/>
    <property type="match status" value="1"/>
</dbReference>
<dbReference type="PANTHER" id="PTHR43742:SF9">
    <property type="entry name" value="TETRATHIONATE REDUCTASE SUBUNIT A"/>
    <property type="match status" value="1"/>
</dbReference>
<keyword evidence="2" id="KW-0004">4Fe-4S</keyword>
<evidence type="ECO:0000313" key="10">
    <source>
        <dbReference type="EMBL" id="CUS39666.1"/>
    </source>
</evidence>